<keyword evidence="8" id="KW-0249">Electron transport</keyword>
<name>A0ABS0HBH2_9SPHN</name>
<dbReference type="PANTHER" id="PTHR30529">
    <property type="entry name" value="CYTOCHROME B561"/>
    <property type="match status" value="1"/>
</dbReference>
<dbReference type="InterPro" id="IPR011577">
    <property type="entry name" value="Cyt_b561_bac/Ni-Hgenase"/>
</dbReference>
<keyword evidence="6 13" id="KW-0812">Transmembrane</keyword>
<keyword evidence="11 13" id="KW-0472">Membrane</keyword>
<keyword evidence="3" id="KW-0813">Transport</keyword>
<reference evidence="15 16" key="1">
    <citation type="submission" date="2020-11" db="EMBL/GenBank/DDBJ databases">
        <title>The genome sequence of Novosphingobium sp. 1Y9A.</title>
        <authorList>
            <person name="Liu Y."/>
        </authorList>
    </citation>
    <scope>NUCLEOTIDE SEQUENCE [LARGE SCALE GENOMIC DNA]</scope>
    <source>
        <strain evidence="15 16">1Y9A</strain>
    </source>
</reference>
<evidence type="ECO:0000256" key="13">
    <source>
        <dbReference type="SAM" id="Phobius"/>
    </source>
</evidence>
<dbReference type="EMBL" id="JADQDC010000001">
    <property type="protein sequence ID" value="MBF9149629.1"/>
    <property type="molecule type" value="Genomic_DNA"/>
</dbReference>
<comment type="subcellular location">
    <subcellularLocation>
        <location evidence="2">Cell membrane</location>
        <topology evidence="2">Multi-pass membrane protein</topology>
    </subcellularLocation>
</comment>
<feature type="domain" description="Cytochrome b561 bacterial/Ni-hydrogenase" evidence="14">
    <location>
        <begin position="10"/>
        <end position="177"/>
    </location>
</feature>
<feature type="transmembrane region" description="Helical" evidence="13">
    <location>
        <begin position="20"/>
        <end position="37"/>
    </location>
</feature>
<dbReference type="InterPro" id="IPR016174">
    <property type="entry name" value="Di-haem_cyt_TM"/>
</dbReference>
<evidence type="ECO:0000256" key="1">
    <source>
        <dbReference type="ARBA" id="ARBA00001970"/>
    </source>
</evidence>
<dbReference type="Gene3D" id="1.20.950.20">
    <property type="entry name" value="Transmembrane di-heme cytochromes, Chain C"/>
    <property type="match status" value="1"/>
</dbReference>
<feature type="transmembrane region" description="Helical" evidence="13">
    <location>
        <begin position="152"/>
        <end position="169"/>
    </location>
</feature>
<evidence type="ECO:0000256" key="3">
    <source>
        <dbReference type="ARBA" id="ARBA00022448"/>
    </source>
</evidence>
<evidence type="ECO:0000313" key="16">
    <source>
        <dbReference type="Proteomes" id="UP000600799"/>
    </source>
</evidence>
<keyword evidence="7" id="KW-0479">Metal-binding</keyword>
<evidence type="ECO:0000256" key="10">
    <source>
        <dbReference type="ARBA" id="ARBA00023004"/>
    </source>
</evidence>
<evidence type="ECO:0000256" key="2">
    <source>
        <dbReference type="ARBA" id="ARBA00004651"/>
    </source>
</evidence>
<accession>A0ABS0HBH2</accession>
<comment type="similarity">
    <text evidence="12">Belongs to the cytochrome b561 family.</text>
</comment>
<comment type="cofactor">
    <cofactor evidence="1">
        <name>heme b</name>
        <dbReference type="ChEBI" id="CHEBI:60344"/>
    </cofactor>
</comment>
<evidence type="ECO:0000259" key="14">
    <source>
        <dbReference type="Pfam" id="PF01292"/>
    </source>
</evidence>
<dbReference type="PANTHER" id="PTHR30529:SF1">
    <property type="entry name" value="CYTOCHROME B561 HOMOLOG 2"/>
    <property type="match status" value="1"/>
</dbReference>
<keyword evidence="9 13" id="KW-1133">Transmembrane helix</keyword>
<organism evidence="15 16">
    <name type="scientific">Novosphingobium jiangmenense</name>
    <dbReference type="NCBI Taxonomy" id="2791981"/>
    <lineage>
        <taxon>Bacteria</taxon>
        <taxon>Pseudomonadati</taxon>
        <taxon>Pseudomonadota</taxon>
        <taxon>Alphaproteobacteria</taxon>
        <taxon>Sphingomonadales</taxon>
        <taxon>Sphingomonadaceae</taxon>
        <taxon>Novosphingobium</taxon>
    </lineage>
</organism>
<dbReference type="Pfam" id="PF01292">
    <property type="entry name" value="Ni_hydr_CYTB"/>
    <property type="match status" value="1"/>
</dbReference>
<evidence type="ECO:0000256" key="11">
    <source>
        <dbReference type="ARBA" id="ARBA00023136"/>
    </source>
</evidence>
<keyword evidence="10" id="KW-0408">Iron</keyword>
<dbReference type="RefSeq" id="WP_196273999.1">
    <property type="nucleotide sequence ID" value="NZ_JADQDC010000001.1"/>
</dbReference>
<keyword evidence="4" id="KW-1003">Cell membrane</keyword>
<comment type="caution">
    <text evidence="15">The sequence shown here is derived from an EMBL/GenBank/DDBJ whole genome shotgun (WGS) entry which is preliminary data.</text>
</comment>
<evidence type="ECO:0000256" key="9">
    <source>
        <dbReference type="ARBA" id="ARBA00022989"/>
    </source>
</evidence>
<dbReference type="SUPFAM" id="SSF81342">
    <property type="entry name" value="Transmembrane di-heme cytochromes"/>
    <property type="match status" value="1"/>
</dbReference>
<protein>
    <submittedName>
        <fullName evidence="15">Cytochrome b</fullName>
    </submittedName>
</protein>
<evidence type="ECO:0000256" key="5">
    <source>
        <dbReference type="ARBA" id="ARBA00022617"/>
    </source>
</evidence>
<dbReference type="InterPro" id="IPR052168">
    <property type="entry name" value="Cytochrome_b561_oxidase"/>
</dbReference>
<evidence type="ECO:0000256" key="8">
    <source>
        <dbReference type="ARBA" id="ARBA00022982"/>
    </source>
</evidence>
<evidence type="ECO:0000256" key="12">
    <source>
        <dbReference type="ARBA" id="ARBA00037975"/>
    </source>
</evidence>
<evidence type="ECO:0000256" key="4">
    <source>
        <dbReference type="ARBA" id="ARBA00022475"/>
    </source>
</evidence>
<feature type="transmembrane region" description="Helical" evidence="13">
    <location>
        <begin position="96"/>
        <end position="115"/>
    </location>
</feature>
<gene>
    <name evidence="15" type="ORF">I2488_01295</name>
</gene>
<evidence type="ECO:0000256" key="7">
    <source>
        <dbReference type="ARBA" id="ARBA00022723"/>
    </source>
</evidence>
<keyword evidence="16" id="KW-1185">Reference proteome</keyword>
<proteinExistence type="inferred from homology"/>
<evidence type="ECO:0000256" key="6">
    <source>
        <dbReference type="ARBA" id="ARBA00022692"/>
    </source>
</evidence>
<evidence type="ECO:0000313" key="15">
    <source>
        <dbReference type="EMBL" id="MBF9149629.1"/>
    </source>
</evidence>
<keyword evidence="5" id="KW-0349">Heme</keyword>
<sequence length="187" mass="21250">MTAEAAIPTRYPLSMRALHWLRAVLVCGLILIGWYMTGLPDDSIAKFAFFYPNHKQFGLLAWIVALAHLLIRWSNRRRLPEEPDALQPWEKLLSHMVHRLLIALTVLIPLLGYSMSASFTQSDGVPFFFTELPELLPKNDTAFVLFQALHKYGAYALLILVMLHVAGAMKHRITDRNGATDVLPRML</sequence>
<dbReference type="Proteomes" id="UP000600799">
    <property type="component" value="Unassembled WGS sequence"/>
</dbReference>
<feature type="transmembrane region" description="Helical" evidence="13">
    <location>
        <begin position="57"/>
        <end position="75"/>
    </location>
</feature>